<dbReference type="InterPro" id="IPR017441">
    <property type="entry name" value="Protein_kinase_ATP_BS"/>
</dbReference>
<dbReference type="InterPro" id="IPR011009">
    <property type="entry name" value="Kinase-like_dom_sf"/>
</dbReference>
<evidence type="ECO:0000256" key="4">
    <source>
        <dbReference type="ARBA" id="ARBA00022741"/>
    </source>
</evidence>
<dbReference type="GO" id="GO:0005634">
    <property type="term" value="C:nucleus"/>
    <property type="evidence" value="ECO:0007669"/>
    <property type="project" value="TreeGrafter"/>
</dbReference>
<name>G3JGJ5_CORMM</name>
<evidence type="ECO:0000313" key="11">
    <source>
        <dbReference type="EMBL" id="EGX92412.1"/>
    </source>
</evidence>
<keyword evidence="3" id="KW-0808">Transferase</keyword>
<evidence type="ECO:0000256" key="8">
    <source>
        <dbReference type="ARBA" id="ARBA00048679"/>
    </source>
</evidence>
<dbReference type="GO" id="GO:0000245">
    <property type="term" value="P:spliceosomal complex assembly"/>
    <property type="evidence" value="ECO:0007669"/>
    <property type="project" value="TreeGrafter"/>
</dbReference>
<evidence type="ECO:0000256" key="2">
    <source>
        <dbReference type="ARBA" id="ARBA00022527"/>
    </source>
</evidence>
<comment type="catalytic activity">
    <reaction evidence="8">
        <text>L-seryl-[protein] + ATP = O-phospho-L-seryl-[protein] + ADP + H(+)</text>
        <dbReference type="Rhea" id="RHEA:17989"/>
        <dbReference type="Rhea" id="RHEA-COMP:9863"/>
        <dbReference type="Rhea" id="RHEA-COMP:11604"/>
        <dbReference type="ChEBI" id="CHEBI:15378"/>
        <dbReference type="ChEBI" id="CHEBI:29999"/>
        <dbReference type="ChEBI" id="CHEBI:30616"/>
        <dbReference type="ChEBI" id="CHEBI:83421"/>
        <dbReference type="ChEBI" id="CHEBI:456216"/>
        <dbReference type="EC" id="2.7.11.1"/>
    </reaction>
</comment>
<dbReference type="InParanoid" id="G3JGJ5"/>
<evidence type="ECO:0000313" key="12">
    <source>
        <dbReference type="Proteomes" id="UP000001610"/>
    </source>
</evidence>
<dbReference type="GO" id="GO:0004674">
    <property type="term" value="F:protein serine/threonine kinase activity"/>
    <property type="evidence" value="ECO:0007669"/>
    <property type="project" value="UniProtKB-KW"/>
</dbReference>
<keyword evidence="2" id="KW-0723">Serine/threonine-protein kinase</keyword>
<dbReference type="InterPro" id="IPR000719">
    <property type="entry name" value="Prot_kinase_dom"/>
</dbReference>
<comment type="catalytic activity">
    <reaction evidence="7">
        <text>L-threonyl-[protein] + ATP = O-phospho-L-threonyl-[protein] + ADP + H(+)</text>
        <dbReference type="Rhea" id="RHEA:46608"/>
        <dbReference type="Rhea" id="RHEA-COMP:11060"/>
        <dbReference type="Rhea" id="RHEA-COMP:11605"/>
        <dbReference type="ChEBI" id="CHEBI:15378"/>
        <dbReference type="ChEBI" id="CHEBI:30013"/>
        <dbReference type="ChEBI" id="CHEBI:30616"/>
        <dbReference type="ChEBI" id="CHEBI:61977"/>
        <dbReference type="ChEBI" id="CHEBI:456216"/>
        <dbReference type="EC" id="2.7.11.1"/>
    </reaction>
</comment>
<dbReference type="SMART" id="SM00220">
    <property type="entry name" value="S_TKc"/>
    <property type="match status" value="1"/>
</dbReference>
<evidence type="ECO:0000256" key="5">
    <source>
        <dbReference type="ARBA" id="ARBA00022777"/>
    </source>
</evidence>
<dbReference type="KEGG" id="cmt:CCM_03785"/>
<reference evidence="11 12" key="1">
    <citation type="journal article" date="2011" name="Genome Biol.">
        <title>Genome sequence of the insect pathogenic fungus Cordyceps militaris, a valued traditional Chinese medicine.</title>
        <authorList>
            <person name="Zheng P."/>
            <person name="Xia Y."/>
            <person name="Xiao G."/>
            <person name="Xiong C."/>
            <person name="Hu X."/>
            <person name="Zhang S."/>
            <person name="Zheng H."/>
            <person name="Huang Y."/>
            <person name="Zhou Y."/>
            <person name="Wang S."/>
            <person name="Zhao G.P."/>
            <person name="Liu X."/>
            <person name="St Leger R.J."/>
            <person name="Wang C."/>
        </authorList>
    </citation>
    <scope>NUCLEOTIDE SEQUENCE [LARGE SCALE GENOMIC DNA]</scope>
    <source>
        <strain evidence="11 12">CM01</strain>
    </source>
</reference>
<feature type="binding site" evidence="9">
    <location>
        <position position="78"/>
    </location>
    <ligand>
        <name>ATP</name>
        <dbReference type="ChEBI" id="CHEBI:30616"/>
    </ligand>
</feature>
<dbReference type="Pfam" id="PF00069">
    <property type="entry name" value="Pkinase"/>
    <property type="match status" value="1"/>
</dbReference>
<organism evidence="11 12">
    <name type="scientific">Cordyceps militaris (strain CM01)</name>
    <name type="common">Caterpillar fungus</name>
    <dbReference type="NCBI Taxonomy" id="983644"/>
    <lineage>
        <taxon>Eukaryota</taxon>
        <taxon>Fungi</taxon>
        <taxon>Dikarya</taxon>
        <taxon>Ascomycota</taxon>
        <taxon>Pezizomycotina</taxon>
        <taxon>Sordariomycetes</taxon>
        <taxon>Hypocreomycetidae</taxon>
        <taxon>Hypocreales</taxon>
        <taxon>Cordycipitaceae</taxon>
        <taxon>Cordyceps</taxon>
    </lineage>
</organism>
<dbReference type="PROSITE" id="PS00107">
    <property type="entry name" value="PROTEIN_KINASE_ATP"/>
    <property type="match status" value="1"/>
</dbReference>
<dbReference type="GO" id="GO:0005737">
    <property type="term" value="C:cytoplasm"/>
    <property type="evidence" value="ECO:0007669"/>
    <property type="project" value="TreeGrafter"/>
</dbReference>
<feature type="domain" description="Protein kinase" evidence="10">
    <location>
        <begin position="42"/>
        <end position="439"/>
    </location>
</feature>
<sequence>MSTSSSKPPPMIYEAIDEETIPNYSPSDYHSTHPGQVLNDRYQTITKLGWGFGSTVWLAEDLRRCKEKPASPRYVAVKIGACRYASIAAAEHELTLSQRIAAANPSHPGAEYIRVPIDHFQVDGSQGTHVCLVYHPMRETMYDFRHRFKNQRFPPKILKLYVAILLQGLNYLHTECHLKEDNVLVNLESESVLEDFVQHHRHTPLGRHVTNDEHTTYLSESNFGPLRDFFILPEIADLDLAQPGLETVCIHPAQPHRYRAPEVILGTGWTYSADIWNMGVLIWNMMEGRDLFTDLKDEQGHYNVQAHLAQMIALLGPPPKVLLERERKFRKLAFKPEMQNPQGQSCSNAFQYFGGPFFDDDGKQPILSGNLLPADHASAPPPGEFIRKDLIPKDVALSDTVTLFQGEEKQQFLAFIGRMLQWRPEHRSKAKDLLEDPFLQLDGDTE</sequence>
<evidence type="ECO:0000256" key="7">
    <source>
        <dbReference type="ARBA" id="ARBA00047899"/>
    </source>
</evidence>
<dbReference type="PROSITE" id="PS50011">
    <property type="entry name" value="PROTEIN_KINASE_DOM"/>
    <property type="match status" value="1"/>
</dbReference>
<dbReference type="VEuPathDB" id="FungiDB:CCM_03785"/>
<keyword evidence="5 11" id="KW-0418">Kinase</keyword>
<evidence type="ECO:0000256" key="3">
    <source>
        <dbReference type="ARBA" id="ARBA00022679"/>
    </source>
</evidence>
<accession>G3JGJ5</accession>
<evidence type="ECO:0000259" key="10">
    <source>
        <dbReference type="PROSITE" id="PS50011"/>
    </source>
</evidence>
<dbReference type="GeneID" id="18165808"/>
<dbReference type="AlphaFoldDB" id="G3JGJ5"/>
<evidence type="ECO:0000256" key="6">
    <source>
        <dbReference type="ARBA" id="ARBA00022840"/>
    </source>
</evidence>
<dbReference type="eggNOG" id="KOG1290">
    <property type="taxonomic scope" value="Eukaryota"/>
</dbReference>
<dbReference type="InterPro" id="IPR051334">
    <property type="entry name" value="SRPK"/>
</dbReference>
<dbReference type="HOGENOM" id="CLU_000288_81_1_1"/>
<dbReference type="EC" id="2.7.11.1" evidence="1"/>
<dbReference type="GO" id="GO:0005524">
    <property type="term" value="F:ATP binding"/>
    <property type="evidence" value="ECO:0007669"/>
    <property type="project" value="UniProtKB-UniRule"/>
</dbReference>
<evidence type="ECO:0000256" key="9">
    <source>
        <dbReference type="PROSITE-ProRule" id="PRU10141"/>
    </source>
</evidence>
<dbReference type="PANTHER" id="PTHR47634">
    <property type="entry name" value="PROTEIN KINASE DOMAIN-CONTAINING PROTEIN-RELATED"/>
    <property type="match status" value="1"/>
</dbReference>
<evidence type="ECO:0000256" key="1">
    <source>
        <dbReference type="ARBA" id="ARBA00012513"/>
    </source>
</evidence>
<dbReference type="PANTHER" id="PTHR47634:SF9">
    <property type="entry name" value="PROTEIN KINASE DOMAIN-CONTAINING PROTEIN-RELATED"/>
    <property type="match status" value="1"/>
</dbReference>
<keyword evidence="12" id="KW-1185">Reference proteome</keyword>
<gene>
    <name evidence="11" type="ORF">CCM_03785</name>
</gene>
<keyword evidence="6 9" id="KW-0067">ATP-binding</keyword>
<dbReference type="Gene3D" id="1.10.510.10">
    <property type="entry name" value="Transferase(Phosphotransferase) domain 1"/>
    <property type="match status" value="2"/>
</dbReference>
<dbReference type="RefSeq" id="XP_006668996.1">
    <property type="nucleotide sequence ID" value="XM_006668933.1"/>
</dbReference>
<protein>
    <recommendedName>
        <fullName evidence="1">non-specific serine/threonine protein kinase</fullName>
        <ecNumber evidence="1">2.7.11.1</ecNumber>
    </recommendedName>
</protein>
<dbReference type="EMBL" id="JH126401">
    <property type="protein sequence ID" value="EGX92412.1"/>
    <property type="molecule type" value="Genomic_DNA"/>
</dbReference>
<dbReference type="Proteomes" id="UP000001610">
    <property type="component" value="Unassembled WGS sequence"/>
</dbReference>
<proteinExistence type="predicted"/>
<dbReference type="OrthoDB" id="5979581at2759"/>
<dbReference type="Gene3D" id="3.30.200.20">
    <property type="entry name" value="Phosphorylase Kinase, domain 1"/>
    <property type="match status" value="1"/>
</dbReference>
<dbReference type="SUPFAM" id="SSF56112">
    <property type="entry name" value="Protein kinase-like (PK-like)"/>
    <property type="match status" value="1"/>
</dbReference>
<dbReference type="GO" id="GO:0050684">
    <property type="term" value="P:regulation of mRNA processing"/>
    <property type="evidence" value="ECO:0007669"/>
    <property type="project" value="TreeGrafter"/>
</dbReference>
<dbReference type="STRING" id="983644.G3JGJ5"/>
<keyword evidence="4 9" id="KW-0547">Nucleotide-binding</keyword>